<gene>
    <name evidence="4" type="ORF">NCTC13043_01354</name>
</gene>
<reference evidence="4 5" key="1">
    <citation type="submission" date="2018-06" db="EMBL/GenBank/DDBJ databases">
        <authorList>
            <consortium name="Pathogen Informatics"/>
            <person name="Doyle S."/>
        </authorList>
    </citation>
    <scope>NUCLEOTIDE SEQUENCE [LARGE SCALE GENOMIC DNA]</scope>
    <source>
        <strain evidence="4 5">NCTC13043</strain>
    </source>
</reference>
<feature type="domain" description="Zinc-ribbon" evidence="3">
    <location>
        <begin position="2"/>
        <end position="24"/>
    </location>
</feature>
<dbReference type="AlphaFoldDB" id="A0A379F283"/>
<organism evidence="4 5">
    <name type="scientific">Prevotella pallens</name>
    <dbReference type="NCBI Taxonomy" id="60133"/>
    <lineage>
        <taxon>Bacteria</taxon>
        <taxon>Pseudomonadati</taxon>
        <taxon>Bacteroidota</taxon>
        <taxon>Bacteroidia</taxon>
        <taxon>Bacteroidales</taxon>
        <taxon>Prevotellaceae</taxon>
        <taxon>Prevotella</taxon>
    </lineage>
</organism>
<feature type="transmembrane region" description="Helical" evidence="2">
    <location>
        <begin position="37"/>
        <end position="57"/>
    </location>
</feature>
<evidence type="ECO:0000256" key="1">
    <source>
        <dbReference type="SAM" id="MobiDB-lite"/>
    </source>
</evidence>
<proteinExistence type="predicted"/>
<evidence type="ECO:0000259" key="3">
    <source>
        <dbReference type="Pfam" id="PF13240"/>
    </source>
</evidence>
<evidence type="ECO:0000256" key="2">
    <source>
        <dbReference type="SAM" id="Phobius"/>
    </source>
</evidence>
<keyword evidence="2" id="KW-0472">Membrane</keyword>
<name>A0A379F283_9BACT</name>
<keyword evidence="2" id="KW-1133">Transmembrane helix</keyword>
<protein>
    <submittedName>
        <fullName evidence="4">Predicted membrane protein</fullName>
    </submittedName>
</protein>
<keyword evidence="2" id="KW-0812">Transmembrane</keyword>
<feature type="compositionally biased region" description="Basic and acidic residues" evidence="1">
    <location>
        <begin position="95"/>
        <end position="106"/>
    </location>
</feature>
<dbReference type="Proteomes" id="UP000254235">
    <property type="component" value="Unassembled WGS sequence"/>
</dbReference>
<dbReference type="EMBL" id="UGTP01000001">
    <property type="protein sequence ID" value="SUC12741.1"/>
    <property type="molecule type" value="Genomic_DNA"/>
</dbReference>
<evidence type="ECO:0000313" key="4">
    <source>
        <dbReference type="EMBL" id="SUC12741.1"/>
    </source>
</evidence>
<dbReference type="GeneID" id="78571041"/>
<evidence type="ECO:0000313" key="5">
    <source>
        <dbReference type="Proteomes" id="UP000254235"/>
    </source>
</evidence>
<dbReference type="InterPro" id="IPR026870">
    <property type="entry name" value="Zinc_ribbon_dom"/>
</dbReference>
<dbReference type="RefSeq" id="WP_115083457.1">
    <property type="nucleotide sequence ID" value="NZ_UGTP01000001.1"/>
</dbReference>
<accession>A0A379F283</accession>
<dbReference type="OrthoDB" id="1082307at2"/>
<feature type="compositionally biased region" description="Basic residues" evidence="1">
    <location>
        <begin position="113"/>
        <end position="122"/>
    </location>
</feature>
<sequence length="168" mass="18790">MKCRNCHTEVNENEQQCTNCGAPLHNDNDEPTIGRGLVIFIVIGTIFLVGFGFFYYFNHMHDPKYTLTSIEPDSNLAEKNAVKLDTIALDTLNKDSLDKEEAKQAEKVLNSIRGKRNKHNSRNNKEEQDEEVAPVTVPSNPEDGNTAPDIAPIAPTVSKPRVEKIEVK</sequence>
<dbReference type="Pfam" id="PF13240">
    <property type="entry name" value="Zn_Ribbon_1"/>
    <property type="match status" value="1"/>
</dbReference>
<feature type="region of interest" description="Disordered" evidence="1">
    <location>
        <begin position="95"/>
        <end position="168"/>
    </location>
</feature>